<dbReference type="Gene3D" id="1.10.1040.10">
    <property type="entry name" value="N-(1-d-carboxylethyl)-l-norvaline Dehydrogenase, domain 2"/>
    <property type="match status" value="1"/>
</dbReference>
<keyword evidence="6 10" id="KW-0521">NADP</keyword>
<comment type="catalytic activity">
    <reaction evidence="9 10">
        <text>(R)-pantoate + NADP(+) = 2-dehydropantoate + NADPH + H(+)</text>
        <dbReference type="Rhea" id="RHEA:16233"/>
        <dbReference type="ChEBI" id="CHEBI:11561"/>
        <dbReference type="ChEBI" id="CHEBI:15378"/>
        <dbReference type="ChEBI" id="CHEBI:15980"/>
        <dbReference type="ChEBI" id="CHEBI:57783"/>
        <dbReference type="ChEBI" id="CHEBI:58349"/>
        <dbReference type="EC" id="1.1.1.169"/>
    </reaction>
</comment>
<dbReference type="InterPro" id="IPR050838">
    <property type="entry name" value="Ketopantoate_reductase"/>
</dbReference>
<evidence type="ECO:0000256" key="7">
    <source>
        <dbReference type="ARBA" id="ARBA00023002"/>
    </source>
</evidence>
<protein>
    <recommendedName>
        <fullName evidence="4 10">2-dehydropantoate 2-reductase</fullName>
        <ecNumber evidence="3 10">1.1.1.169</ecNumber>
    </recommendedName>
    <alternativeName>
        <fullName evidence="8 10">Ketopantoate reductase</fullName>
    </alternativeName>
</protein>
<dbReference type="InterPro" id="IPR013752">
    <property type="entry name" value="KPA_reductase"/>
</dbReference>
<evidence type="ECO:0000256" key="5">
    <source>
        <dbReference type="ARBA" id="ARBA00022655"/>
    </source>
</evidence>
<reference evidence="13 14" key="1">
    <citation type="submission" date="2023-04" db="EMBL/GenBank/DDBJ databases">
        <title>A long-awaited taxogenomic arrangement of the family Halomonadaceae.</title>
        <authorList>
            <person name="De La Haba R."/>
            <person name="Chuvochina M."/>
            <person name="Wittouck S."/>
            <person name="Arahal D.R."/>
            <person name="Sanchez-Porro C."/>
            <person name="Hugenholtz P."/>
            <person name="Ventosa A."/>
        </authorList>
    </citation>
    <scope>NUCLEOTIDE SEQUENCE [LARGE SCALE GENOMIC DNA]</scope>
    <source>
        <strain evidence="13 14">DSM 17332</strain>
    </source>
</reference>
<evidence type="ECO:0000313" key="14">
    <source>
        <dbReference type="Proteomes" id="UP001252270"/>
    </source>
</evidence>
<dbReference type="InterPro" id="IPR013332">
    <property type="entry name" value="KPR_N"/>
</dbReference>
<feature type="domain" description="Ketopantoate reductase N-terminal" evidence="11">
    <location>
        <begin position="9"/>
        <end position="149"/>
    </location>
</feature>
<name>A0ABU1GJG8_9GAMM</name>
<dbReference type="InterPro" id="IPR013328">
    <property type="entry name" value="6PGD_dom2"/>
</dbReference>
<feature type="domain" description="Ketopantoate reductase C-terminal" evidence="12">
    <location>
        <begin position="179"/>
        <end position="306"/>
    </location>
</feature>
<evidence type="ECO:0000259" key="12">
    <source>
        <dbReference type="Pfam" id="PF08546"/>
    </source>
</evidence>
<evidence type="ECO:0000256" key="1">
    <source>
        <dbReference type="ARBA" id="ARBA00004994"/>
    </source>
</evidence>
<organism evidence="13 14">
    <name type="scientific">Halomonas mongoliensis</name>
    <dbReference type="NCBI Taxonomy" id="321265"/>
    <lineage>
        <taxon>Bacteria</taxon>
        <taxon>Pseudomonadati</taxon>
        <taxon>Pseudomonadota</taxon>
        <taxon>Gammaproteobacteria</taxon>
        <taxon>Oceanospirillales</taxon>
        <taxon>Halomonadaceae</taxon>
        <taxon>Halomonas</taxon>
    </lineage>
</organism>
<evidence type="ECO:0000313" key="13">
    <source>
        <dbReference type="EMBL" id="MDR5891752.1"/>
    </source>
</evidence>
<dbReference type="PANTHER" id="PTHR43765:SF2">
    <property type="entry name" value="2-DEHYDROPANTOATE 2-REDUCTASE"/>
    <property type="match status" value="1"/>
</dbReference>
<evidence type="ECO:0000256" key="4">
    <source>
        <dbReference type="ARBA" id="ARBA00019465"/>
    </source>
</evidence>
<comment type="pathway">
    <text evidence="1 10">Cofactor biosynthesis; (R)-pantothenate biosynthesis; (R)-pantoate from 3-methyl-2-oxobutanoate: step 2/2.</text>
</comment>
<dbReference type="InterPro" id="IPR036291">
    <property type="entry name" value="NAD(P)-bd_dom_sf"/>
</dbReference>
<evidence type="ECO:0000256" key="6">
    <source>
        <dbReference type="ARBA" id="ARBA00022857"/>
    </source>
</evidence>
<keyword evidence="14" id="KW-1185">Reference proteome</keyword>
<dbReference type="PANTHER" id="PTHR43765">
    <property type="entry name" value="2-DEHYDROPANTOATE 2-REDUCTASE-RELATED"/>
    <property type="match status" value="1"/>
</dbReference>
<dbReference type="EC" id="1.1.1.169" evidence="3 10"/>
<gene>
    <name evidence="13" type="ORF">QC820_02915</name>
</gene>
<comment type="similarity">
    <text evidence="2 10">Belongs to the ketopantoate reductase family.</text>
</comment>
<dbReference type="InterPro" id="IPR003710">
    <property type="entry name" value="ApbA"/>
</dbReference>
<sequence length="314" mass="32979">MTLSTHHWIVGPGALGRLIGLRLATSGSLVTLAGRRPLPERQTLITPEGTRLDATLFTTTLANLAGTPDVVHLTTKAYGAEGAHAALAPRLPAGTPLVLWQNGFGCQPRLTARHDGPVLCATTTEGAFVEGDDRVVHAGHGETLIGDLSPSSNAAHGELARTLASALTQAGLPARTVDDIRRRLWQKLAVNAAINPLVARFRILNGDLRAPRYRPLVESLIAEVAAILAAEGIDPPEGQGAPGWQALVWRVIEGTAGNRASMLQDVLAARPTEHEAILGPLLDAADAHGLQAPGLAELAAWLRQRELAGIGNCC</sequence>
<evidence type="ECO:0000256" key="2">
    <source>
        <dbReference type="ARBA" id="ARBA00007870"/>
    </source>
</evidence>
<evidence type="ECO:0000256" key="9">
    <source>
        <dbReference type="ARBA" id="ARBA00048793"/>
    </source>
</evidence>
<dbReference type="Gene3D" id="3.40.50.720">
    <property type="entry name" value="NAD(P)-binding Rossmann-like Domain"/>
    <property type="match status" value="1"/>
</dbReference>
<evidence type="ECO:0000256" key="3">
    <source>
        <dbReference type="ARBA" id="ARBA00013014"/>
    </source>
</evidence>
<dbReference type="GO" id="GO:0008677">
    <property type="term" value="F:2-dehydropantoate 2-reductase activity"/>
    <property type="evidence" value="ECO:0007669"/>
    <property type="project" value="UniProtKB-EC"/>
</dbReference>
<comment type="caution">
    <text evidence="13">The sequence shown here is derived from an EMBL/GenBank/DDBJ whole genome shotgun (WGS) entry which is preliminary data.</text>
</comment>
<dbReference type="Pfam" id="PF02558">
    <property type="entry name" value="ApbA"/>
    <property type="match status" value="1"/>
</dbReference>
<dbReference type="EMBL" id="JARWAL010000001">
    <property type="protein sequence ID" value="MDR5891752.1"/>
    <property type="molecule type" value="Genomic_DNA"/>
</dbReference>
<dbReference type="SUPFAM" id="SSF51735">
    <property type="entry name" value="NAD(P)-binding Rossmann-fold domains"/>
    <property type="match status" value="1"/>
</dbReference>
<evidence type="ECO:0000256" key="8">
    <source>
        <dbReference type="ARBA" id="ARBA00032024"/>
    </source>
</evidence>
<keyword evidence="7 10" id="KW-0560">Oxidoreductase</keyword>
<dbReference type="SUPFAM" id="SSF48179">
    <property type="entry name" value="6-phosphogluconate dehydrogenase C-terminal domain-like"/>
    <property type="match status" value="1"/>
</dbReference>
<dbReference type="Pfam" id="PF08546">
    <property type="entry name" value="ApbA_C"/>
    <property type="match status" value="1"/>
</dbReference>
<evidence type="ECO:0000256" key="10">
    <source>
        <dbReference type="RuleBase" id="RU362068"/>
    </source>
</evidence>
<dbReference type="Proteomes" id="UP001252270">
    <property type="component" value="Unassembled WGS sequence"/>
</dbReference>
<evidence type="ECO:0000259" key="11">
    <source>
        <dbReference type="Pfam" id="PF02558"/>
    </source>
</evidence>
<proteinExistence type="inferred from homology"/>
<accession>A0ABU1GJG8</accession>
<keyword evidence="5 10" id="KW-0566">Pantothenate biosynthesis</keyword>
<dbReference type="NCBIfam" id="TIGR00745">
    <property type="entry name" value="apbA_panE"/>
    <property type="match status" value="1"/>
</dbReference>
<comment type="function">
    <text evidence="10">Catalyzes the NADPH-dependent reduction of ketopantoate into pantoic acid.</text>
</comment>
<dbReference type="InterPro" id="IPR008927">
    <property type="entry name" value="6-PGluconate_DH-like_C_sf"/>
</dbReference>
<dbReference type="RefSeq" id="WP_309635686.1">
    <property type="nucleotide sequence ID" value="NZ_JARWAL010000001.1"/>
</dbReference>